<reference evidence="1 2" key="1">
    <citation type="submission" date="2019-08" db="EMBL/GenBank/DDBJ databases">
        <title>Paraburkholderia sp. DCY113.</title>
        <authorList>
            <person name="Kang J."/>
        </authorList>
    </citation>
    <scope>NUCLEOTIDE SEQUENCE [LARGE SCALE GENOMIC DNA]</scope>
    <source>
        <strain evidence="1 2">DCY113</strain>
    </source>
</reference>
<dbReference type="EMBL" id="VTUZ01000052">
    <property type="protein sequence ID" value="KAA0998926.1"/>
    <property type="molecule type" value="Genomic_DNA"/>
</dbReference>
<dbReference type="SUPFAM" id="SSF56059">
    <property type="entry name" value="Glutathione synthetase ATP-binding domain-like"/>
    <property type="match status" value="1"/>
</dbReference>
<evidence type="ECO:0008006" key="3">
    <source>
        <dbReference type="Google" id="ProtNLM"/>
    </source>
</evidence>
<keyword evidence="2" id="KW-1185">Reference proteome</keyword>
<proteinExistence type="predicted"/>
<protein>
    <recommendedName>
        <fullName evidence="3">Teichuronopeptide biosynthesis TupA-like protein</fullName>
    </recommendedName>
</protein>
<dbReference type="Proteomes" id="UP000325273">
    <property type="component" value="Unassembled WGS sequence"/>
</dbReference>
<comment type="caution">
    <text evidence="1">The sequence shown here is derived from an EMBL/GenBank/DDBJ whole genome shotgun (WGS) entry which is preliminary data.</text>
</comment>
<sequence>MLYPPDAFVRRIKDSAKQFIPDAIFLSLLHRKHIGRFPKLFHPTTFNEKILQRSLRPDPRYGALTDKLAVRAYVKAKVGEKYLVPLIASPTVFTRAVFDTLPNSFVMKANHGSSFVEVVRDKSQQTFESLQNLADRWTSTDFYRIARERHYRDIQPRIFFEHLLLDERGQIPADYKVHCFGGRPGRPMMFIVVISDRFGKDTRGDVYDAQWNHLDVGIGPYARSPTPAPPPENLQAILETAAILSEDFNYVRVDLYAPNNDVYFGELTFTPGAGVVPMRPDRVDFEWGRLLT</sequence>
<evidence type="ECO:0000313" key="1">
    <source>
        <dbReference type="EMBL" id="KAA0998926.1"/>
    </source>
</evidence>
<evidence type="ECO:0000313" key="2">
    <source>
        <dbReference type="Proteomes" id="UP000325273"/>
    </source>
</evidence>
<name>A0A5B0G6C1_9BURK</name>
<organism evidence="1 2">
    <name type="scientific">Paraburkholderia panacisoli</name>
    <dbReference type="NCBI Taxonomy" id="2603818"/>
    <lineage>
        <taxon>Bacteria</taxon>
        <taxon>Pseudomonadati</taxon>
        <taxon>Pseudomonadota</taxon>
        <taxon>Betaproteobacteria</taxon>
        <taxon>Burkholderiales</taxon>
        <taxon>Burkholderiaceae</taxon>
        <taxon>Paraburkholderia</taxon>
    </lineage>
</organism>
<dbReference type="RefSeq" id="WP_149675711.1">
    <property type="nucleotide sequence ID" value="NZ_VTUZ01000052.1"/>
</dbReference>
<dbReference type="AlphaFoldDB" id="A0A5B0G6C1"/>
<gene>
    <name evidence="1" type="ORF">FVF58_43085</name>
</gene>
<dbReference type="Pfam" id="PF14305">
    <property type="entry name" value="ATPgrasp_TupA"/>
    <property type="match status" value="1"/>
</dbReference>
<dbReference type="InterPro" id="IPR029465">
    <property type="entry name" value="ATPgrasp_TupA"/>
</dbReference>
<accession>A0A5B0G6C1</accession>